<proteinExistence type="predicted"/>
<keyword evidence="1" id="KW-1133">Transmembrane helix</keyword>
<dbReference type="STRING" id="1316194.A0A1Q5UJ87"/>
<keyword evidence="3" id="KW-1185">Reference proteome</keyword>
<evidence type="ECO:0000313" key="2">
    <source>
        <dbReference type="EMBL" id="OKP12555.1"/>
    </source>
</evidence>
<reference evidence="2 3" key="1">
    <citation type="submission" date="2016-10" db="EMBL/GenBank/DDBJ databases">
        <title>Genome sequence of the ascomycete fungus Penicillium subrubescens.</title>
        <authorList>
            <person name="De Vries R.P."/>
            <person name="Peng M."/>
            <person name="Dilokpimol A."/>
            <person name="Hilden K."/>
            <person name="Makela M.R."/>
            <person name="Grigoriev I."/>
            <person name="Riley R."/>
            <person name="Granchi Z."/>
        </authorList>
    </citation>
    <scope>NUCLEOTIDE SEQUENCE [LARGE SCALE GENOMIC DNA]</scope>
    <source>
        <strain evidence="2 3">CBS 132785</strain>
    </source>
</reference>
<evidence type="ECO:0000313" key="3">
    <source>
        <dbReference type="Proteomes" id="UP000186955"/>
    </source>
</evidence>
<feature type="transmembrane region" description="Helical" evidence="1">
    <location>
        <begin position="121"/>
        <end position="145"/>
    </location>
</feature>
<dbReference type="AlphaFoldDB" id="A0A1Q5UJ87"/>
<keyword evidence="1" id="KW-0812">Transmembrane</keyword>
<feature type="transmembrane region" description="Helical" evidence="1">
    <location>
        <begin position="74"/>
        <end position="95"/>
    </location>
</feature>
<accession>A0A1Q5UJ87</accession>
<dbReference type="Proteomes" id="UP000186955">
    <property type="component" value="Unassembled WGS sequence"/>
</dbReference>
<gene>
    <name evidence="2" type="ORF">PENSUB_1808</name>
</gene>
<dbReference type="EMBL" id="MNBE01000200">
    <property type="protein sequence ID" value="OKP12555.1"/>
    <property type="molecule type" value="Genomic_DNA"/>
</dbReference>
<keyword evidence="1" id="KW-0472">Membrane</keyword>
<name>A0A1Q5UJ87_9EURO</name>
<feature type="non-terminal residue" evidence="2">
    <location>
        <position position="1"/>
    </location>
</feature>
<protein>
    <submittedName>
        <fullName evidence="2">Uncharacterized protein</fullName>
    </submittedName>
</protein>
<sequence>GLRSALAHSAVVLRDRARSDRTKGSMLSITFENVMTDVFKSMVILALPSALFSTFGGMLLIHPRLLQENSNAHYPVGCFHFILSLAVLSVGGYVANRVHRYQGLFAGFNDKVSRFRYYKMMYYGGIGFAAYGCLVIIIIIIYVAFTPLEDDFQLFQAA</sequence>
<evidence type="ECO:0000256" key="1">
    <source>
        <dbReference type="SAM" id="Phobius"/>
    </source>
</evidence>
<feature type="transmembrane region" description="Helical" evidence="1">
    <location>
        <begin position="42"/>
        <end position="62"/>
    </location>
</feature>
<organism evidence="2 3">
    <name type="scientific">Penicillium subrubescens</name>
    <dbReference type="NCBI Taxonomy" id="1316194"/>
    <lineage>
        <taxon>Eukaryota</taxon>
        <taxon>Fungi</taxon>
        <taxon>Dikarya</taxon>
        <taxon>Ascomycota</taxon>
        <taxon>Pezizomycotina</taxon>
        <taxon>Eurotiomycetes</taxon>
        <taxon>Eurotiomycetidae</taxon>
        <taxon>Eurotiales</taxon>
        <taxon>Aspergillaceae</taxon>
        <taxon>Penicillium</taxon>
    </lineage>
</organism>
<comment type="caution">
    <text evidence="2">The sequence shown here is derived from an EMBL/GenBank/DDBJ whole genome shotgun (WGS) entry which is preliminary data.</text>
</comment>